<evidence type="ECO:0000256" key="9">
    <source>
        <dbReference type="SAM" id="MobiDB-lite"/>
    </source>
</evidence>
<dbReference type="InterPro" id="IPR028020">
    <property type="entry name" value="ASX_DEUBAD_dom"/>
</dbReference>
<name>A0A5J9TUD5_9POAL</name>
<dbReference type="PROSITE" id="PS50114">
    <property type="entry name" value="GATA_ZN_FINGER_2"/>
    <property type="match status" value="1"/>
</dbReference>
<feature type="domain" description="GATA-type" evidence="10">
    <location>
        <begin position="7"/>
        <end position="40"/>
    </location>
</feature>
<evidence type="ECO:0000313" key="12">
    <source>
        <dbReference type="EMBL" id="TVU15003.1"/>
    </source>
</evidence>
<accession>A0A5J9TUD5</accession>
<dbReference type="Pfam" id="PF00320">
    <property type="entry name" value="GATA"/>
    <property type="match status" value="1"/>
</dbReference>
<keyword evidence="4" id="KW-0862">Zinc</keyword>
<keyword evidence="3 8" id="KW-0863">Zinc-finger</keyword>
<evidence type="ECO:0000256" key="4">
    <source>
        <dbReference type="ARBA" id="ARBA00022833"/>
    </source>
</evidence>
<dbReference type="GO" id="GO:0005634">
    <property type="term" value="C:nucleus"/>
    <property type="evidence" value="ECO:0007669"/>
    <property type="project" value="UniProtKB-SubCell"/>
</dbReference>
<evidence type="ECO:0000256" key="5">
    <source>
        <dbReference type="ARBA" id="ARBA00023015"/>
    </source>
</evidence>
<dbReference type="OrthoDB" id="515401at2759"/>
<keyword evidence="2" id="KW-0479">Metal-binding</keyword>
<dbReference type="InterPro" id="IPR038108">
    <property type="entry name" value="RPN13_DEUBAD_sf"/>
</dbReference>
<dbReference type="InterPro" id="IPR000679">
    <property type="entry name" value="Znf_GATA"/>
</dbReference>
<keyword evidence="5" id="KW-0805">Transcription regulation</keyword>
<sequence length="545" mass="60342">MGKTGPCRHCGVTSTPLWRNGPPEKPVLCNACGSRFRTKGSLANYTPMNRRDDIDDEEPRVSKLKPPTSKPKAQKAKKKPPTIVENGPFSSQNFRRMADADPSNRSSSGSAVSYSESCAPYGSADASEMTGSAQSHAWESLVPSRKRSCVNRPRPSPVEKLAKDLHSIMHEEQLYYLSGSSEEDLLYHSETPVGSVEMGSGSVLLRHPNSKSLEEESEASSIPAENKSYITSESYSGSGSFVVHSGSKAASNLNAATERPKRSPLQIEDNVRRDTLNYENQHILESADSPLVSIDLEDVINYTNFVKYLTKEDQQQLLKLLPPIDSSTPPESLRSMFSSIQFADAIHNYQRLLEEGILDPFFSTNEEWNVVKRLALTNLTKCKWLECYKQQKAKEFKETEEEENISGLKGVTKPAMKPLKRPRDTHFHTSAELRVAMRSPKRVLKPGDFAAQSRSSSLPKSGYADLACTGRALNLFTLPPEKLSSLISPQFTDNYSDQDLLLDIPVNARHPEAELLYQPSQLTSVTRSSSCVAGVAEGEGRLKQP</sequence>
<evidence type="ECO:0000256" key="2">
    <source>
        <dbReference type="ARBA" id="ARBA00022723"/>
    </source>
</evidence>
<dbReference type="CDD" id="cd00202">
    <property type="entry name" value="ZnF_GATA"/>
    <property type="match status" value="1"/>
</dbReference>
<dbReference type="SUPFAM" id="SSF57716">
    <property type="entry name" value="Glucocorticoid receptor-like (DNA-binding domain)"/>
    <property type="match status" value="1"/>
</dbReference>
<keyword evidence="13" id="KW-1185">Reference proteome</keyword>
<dbReference type="AlphaFoldDB" id="A0A5J9TUD5"/>
<dbReference type="GO" id="GO:0043565">
    <property type="term" value="F:sequence-specific DNA binding"/>
    <property type="evidence" value="ECO:0007669"/>
    <property type="project" value="InterPro"/>
</dbReference>
<dbReference type="PROSITE" id="PS51916">
    <property type="entry name" value="DEUBAD"/>
    <property type="match status" value="1"/>
</dbReference>
<dbReference type="PANTHER" id="PTHR46855">
    <property type="entry name" value="OSJNBB0038F03.10 PROTEIN"/>
    <property type="match status" value="1"/>
</dbReference>
<dbReference type="Pfam" id="PF13919">
    <property type="entry name" value="ASXH"/>
    <property type="match status" value="1"/>
</dbReference>
<dbReference type="InterPro" id="IPR013088">
    <property type="entry name" value="Znf_NHR/GATA"/>
</dbReference>
<dbReference type="GO" id="GO:0006355">
    <property type="term" value="P:regulation of DNA-templated transcription"/>
    <property type="evidence" value="ECO:0007669"/>
    <property type="project" value="InterPro"/>
</dbReference>
<dbReference type="InterPro" id="IPR044589">
    <property type="entry name" value="GATA26/27"/>
</dbReference>
<dbReference type="SMART" id="SM00401">
    <property type="entry name" value="ZnF_GATA"/>
    <property type="match status" value="1"/>
</dbReference>
<feature type="region of interest" description="Disordered" evidence="9">
    <location>
        <begin position="39"/>
        <end position="155"/>
    </location>
</feature>
<feature type="domain" description="DEUBAD" evidence="11">
    <location>
        <begin position="287"/>
        <end position="402"/>
    </location>
</feature>
<evidence type="ECO:0000256" key="3">
    <source>
        <dbReference type="ARBA" id="ARBA00022771"/>
    </source>
</evidence>
<comment type="caution">
    <text evidence="12">The sequence shown here is derived from an EMBL/GenBank/DDBJ whole genome shotgun (WGS) entry which is preliminary data.</text>
</comment>
<evidence type="ECO:0000256" key="7">
    <source>
        <dbReference type="ARBA" id="ARBA00023242"/>
    </source>
</evidence>
<dbReference type="PROSITE" id="PS00344">
    <property type="entry name" value="GATA_ZN_FINGER_1"/>
    <property type="match status" value="1"/>
</dbReference>
<dbReference type="Gramene" id="TVU15003">
    <property type="protein sequence ID" value="TVU15003"/>
    <property type="gene ID" value="EJB05_38501"/>
</dbReference>
<evidence type="ECO:0000256" key="1">
    <source>
        <dbReference type="ARBA" id="ARBA00004123"/>
    </source>
</evidence>
<feature type="region of interest" description="Disordered" evidence="9">
    <location>
        <begin position="1"/>
        <end position="24"/>
    </location>
</feature>
<dbReference type="EMBL" id="RWGY01000031">
    <property type="protein sequence ID" value="TVU15003.1"/>
    <property type="molecule type" value="Genomic_DNA"/>
</dbReference>
<protein>
    <submittedName>
        <fullName evidence="12">Uncharacterized protein</fullName>
    </submittedName>
</protein>
<evidence type="ECO:0000256" key="6">
    <source>
        <dbReference type="ARBA" id="ARBA00023163"/>
    </source>
</evidence>
<dbReference type="GO" id="GO:0008270">
    <property type="term" value="F:zinc ion binding"/>
    <property type="evidence" value="ECO:0007669"/>
    <property type="project" value="UniProtKB-KW"/>
</dbReference>
<organism evidence="12 13">
    <name type="scientific">Eragrostis curvula</name>
    <name type="common">weeping love grass</name>
    <dbReference type="NCBI Taxonomy" id="38414"/>
    <lineage>
        <taxon>Eukaryota</taxon>
        <taxon>Viridiplantae</taxon>
        <taxon>Streptophyta</taxon>
        <taxon>Embryophyta</taxon>
        <taxon>Tracheophyta</taxon>
        <taxon>Spermatophyta</taxon>
        <taxon>Magnoliopsida</taxon>
        <taxon>Liliopsida</taxon>
        <taxon>Poales</taxon>
        <taxon>Poaceae</taxon>
        <taxon>PACMAD clade</taxon>
        <taxon>Chloridoideae</taxon>
        <taxon>Eragrostideae</taxon>
        <taxon>Eragrostidinae</taxon>
        <taxon>Eragrostis</taxon>
    </lineage>
</organism>
<evidence type="ECO:0000259" key="10">
    <source>
        <dbReference type="PROSITE" id="PS50114"/>
    </source>
</evidence>
<feature type="compositionally biased region" description="Low complexity" evidence="9">
    <location>
        <begin position="103"/>
        <end position="117"/>
    </location>
</feature>
<evidence type="ECO:0000259" key="11">
    <source>
        <dbReference type="PROSITE" id="PS51916"/>
    </source>
</evidence>
<evidence type="ECO:0000313" key="13">
    <source>
        <dbReference type="Proteomes" id="UP000324897"/>
    </source>
</evidence>
<dbReference type="PANTHER" id="PTHR46855:SF1">
    <property type="entry name" value="GATA TRANSCRIPTION FACTOR 26"/>
    <property type="match status" value="1"/>
</dbReference>
<dbReference type="Gene3D" id="3.30.50.10">
    <property type="entry name" value="Erythroid Transcription Factor GATA-1, subunit A"/>
    <property type="match status" value="1"/>
</dbReference>
<dbReference type="Proteomes" id="UP000324897">
    <property type="component" value="Unassembled WGS sequence"/>
</dbReference>
<keyword evidence="7" id="KW-0539">Nucleus</keyword>
<proteinExistence type="predicted"/>
<evidence type="ECO:0000256" key="8">
    <source>
        <dbReference type="PROSITE-ProRule" id="PRU00094"/>
    </source>
</evidence>
<reference evidence="12 13" key="1">
    <citation type="journal article" date="2019" name="Sci. Rep.">
        <title>A high-quality genome of Eragrostis curvula grass provides insights into Poaceae evolution and supports new strategies to enhance forage quality.</title>
        <authorList>
            <person name="Carballo J."/>
            <person name="Santos B.A.C.M."/>
            <person name="Zappacosta D."/>
            <person name="Garbus I."/>
            <person name="Selva J.P."/>
            <person name="Gallo C.A."/>
            <person name="Diaz A."/>
            <person name="Albertini E."/>
            <person name="Caccamo M."/>
            <person name="Echenique V."/>
        </authorList>
    </citation>
    <scope>NUCLEOTIDE SEQUENCE [LARGE SCALE GENOMIC DNA]</scope>
    <source>
        <strain evidence="13">cv. Victoria</strain>
        <tissue evidence="12">Leaf</tissue>
    </source>
</reference>
<dbReference type="Gene3D" id="1.10.2020.20">
    <property type="match status" value="1"/>
</dbReference>
<dbReference type="InterPro" id="IPR044867">
    <property type="entry name" value="DEUBAD_dom"/>
</dbReference>
<comment type="subcellular location">
    <subcellularLocation>
        <location evidence="1">Nucleus</location>
    </subcellularLocation>
</comment>
<keyword evidence="6" id="KW-0804">Transcription</keyword>
<gene>
    <name evidence="12" type="ORF">EJB05_38501</name>
</gene>